<dbReference type="RefSeq" id="WP_107035400.1">
    <property type="nucleotide sequence ID" value="NZ_CAOMDK010000017.1"/>
</dbReference>
<comment type="caution">
    <text evidence="1">The sequence shown here is derived from an EMBL/GenBank/DDBJ whole genome shotgun (WGS) entry which is preliminary data.</text>
</comment>
<dbReference type="InterPro" id="IPR021958">
    <property type="entry name" value="DUF3575"/>
</dbReference>
<keyword evidence="2" id="KW-1185">Reference proteome</keyword>
<dbReference type="AlphaFoldDB" id="A0A2V1J159"/>
<sequence>MLLGAISPAWAQNAKEGEFYSSTPQACPDDTISVSIESEGGRMDTVGIRIYFHQSKVNLLPKYQRNAERLDSFLVELQRIKSDSSLKVRAIRIMGGASPEGTTRFNKWLSEQRAARITEYMVKNSPVELDPSIISAEYPGVDWCGLKRIVLADPDVPDRDEVLRIIDTPGTPDDRMPRLKKLHWAIPWMYLYNKYYPSLRASQVQIIYEHPRPPLPRIMIGPQRFNYVPTIIAPPMPYYHILTDRPFYMTVSTNMLYDLFLIPNVGIDFYMGKRWSAEINWNYAWWKSDRIHWYWRYYGGDLTIKKWFGKKAQGKPFSGHHIGPYFQMLTYDFELGGKGYQARRWTHAAGIAYGYSMPITSRLNLDFTIGLGYSWGQFYKYVPIDNHYVWKATKRRKMISPTRLEVSLVWLLGHGNVNTEEDLEK</sequence>
<dbReference type="SUPFAM" id="SSF103088">
    <property type="entry name" value="OmpA-like"/>
    <property type="match status" value="1"/>
</dbReference>
<name>A0A2V1J159_9BACT</name>
<protein>
    <submittedName>
        <fullName evidence="1">DUF3575 domain-containing protein</fullName>
    </submittedName>
</protein>
<dbReference type="InterPro" id="IPR036737">
    <property type="entry name" value="OmpA-like_sf"/>
</dbReference>
<evidence type="ECO:0000313" key="1">
    <source>
        <dbReference type="EMBL" id="PWB08654.1"/>
    </source>
</evidence>
<organism evidence="1 2">
    <name type="scientific">Paramuribaculum intestinale</name>
    <dbReference type="NCBI Taxonomy" id="2094151"/>
    <lineage>
        <taxon>Bacteria</taxon>
        <taxon>Pseudomonadati</taxon>
        <taxon>Bacteroidota</taxon>
        <taxon>Bacteroidia</taxon>
        <taxon>Bacteroidales</taxon>
        <taxon>Muribaculaceae</taxon>
        <taxon>Paramuribaculum</taxon>
    </lineage>
</organism>
<reference evidence="2" key="1">
    <citation type="submission" date="2018-02" db="EMBL/GenBank/DDBJ databases">
        <authorList>
            <person name="Clavel T."/>
            <person name="Strowig T."/>
        </authorList>
    </citation>
    <scope>NUCLEOTIDE SEQUENCE [LARGE SCALE GENOMIC DNA]</scope>
    <source>
        <strain evidence="2">DSM 100764</strain>
    </source>
</reference>
<dbReference type="EMBL" id="PUBV01000005">
    <property type="protein sequence ID" value="PWB08654.1"/>
    <property type="molecule type" value="Genomic_DNA"/>
</dbReference>
<dbReference type="Pfam" id="PF12099">
    <property type="entry name" value="DUF3575"/>
    <property type="match status" value="1"/>
</dbReference>
<gene>
    <name evidence="1" type="ORF">C5O25_03775</name>
</gene>
<proteinExistence type="predicted"/>
<accession>A0A2V1J159</accession>
<dbReference type="Proteomes" id="UP000244925">
    <property type="component" value="Unassembled WGS sequence"/>
</dbReference>
<evidence type="ECO:0000313" key="2">
    <source>
        <dbReference type="Proteomes" id="UP000244925"/>
    </source>
</evidence>
<dbReference type="Gene3D" id="3.30.1330.60">
    <property type="entry name" value="OmpA-like domain"/>
    <property type="match status" value="1"/>
</dbReference>